<organism evidence="4 5">
    <name type="scientific">Ajellomyces capsulatus (strain H143)</name>
    <name type="common">Darling's disease fungus</name>
    <name type="synonym">Histoplasma capsulatum</name>
    <dbReference type="NCBI Taxonomy" id="544712"/>
    <lineage>
        <taxon>Eukaryota</taxon>
        <taxon>Fungi</taxon>
        <taxon>Dikarya</taxon>
        <taxon>Ascomycota</taxon>
        <taxon>Pezizomycotina</taxon>
        <taxon>Eurotiomycetes</taxon>
        <taxon>Eurotiomycetidae</taxon>
        <taxon>Onygenales</taxon>
        <taxon>Ajellomycetaceae</taxon>
        <taxon>Histoplasma</taxon>
    </lineage>
</organism>
<keyword evidence="2" id="KW-0812">Transmembrane</keyword>
<evidence type="ECO:0000256" key="1">
    <source>
        <dbReference type="SAM" id="MobiDB-lite"/>
    </source>
</evidence>
<proteinExistence type="predicted"/>
<feature type="region of interest" description="Disordered" evidence="1">
    <location>
        <begin position="113"/>
        <end position="134"/>
    </location>
</feature>
<evidence type="ECO:0000313" key="5">
    <source>
        <dbReference type="Proteomes" id="UP000002624"/>
    </source>
</evidence>
<feature type="compositionally biased region" description="Low complexity" evidence="1">
    <location>
        <begin position="120"/>
        <end position="134"/>
    </location>
</feature>
<evidence type="ECO:0000259" key="3">
    <source>
        <dbReference type="PROSITE" id="PS50156"/>
    </source>
</evidence>
<keyword evidence="2" id="KW-0472">Membrane</keyword>
<dbReference type="PROSITE" id="PS50156">
    <property type="entry name" value="SSD"/>
    <property type="match status" value="1"/>
</dbReference>
<dbReference type="HOGENOM" id="CLU_1895594_0_0_1"/>
<dbReference type="STRING" id="544712.C6H9K8"/>
<dbReference type="VEuPathDB" id="FungiDB:HCDG_02889"/>
<evidence type="ECO:0000313" key="4">
    <source>
        <dbReference type="EMBL" id="EER42991.1"/>
    </source>
</evidence>
<reference evidence="5" key="1">
    <citation type="submission" date="2009-05" db="EMBL/GenBank/DDBJ databases">
        <title>The genome sequence of Ajellomyces capsulatus strain H143.</title>
        <authorList>
            <person name="Champion M."/>
            <person name="Cuomo C.A."/>
            <person name="Ma L.-J."/>
            <person name="Henn M.R."/>
            <person name="Sil A."/>
            <person name="Goldman B."/>
            <person name="Young S.K."/>
            <person name="Kodira C.D."/>
            <person name="Zeng Q."/>
            <person name="Koehrsen M."/>
            <person name="Alvarado L."/>
            <person name="Berlin A.M."/>
            <person name="Borenstein D."/>
            <person name="Chen Z."/>
            <person name="Engels R."/>
            <person name="Freedman E."/>
            <person name="Gellesch M."/>
            <person name="Goldberg J."/>
            <person name="Griggs A."/>
            <person name="Gujja S."/>
            <person name="Heiman D.I."/>
            <person name="Hepburn T.A."/>
            <person name="Howarth C."/>
            <person name="Jen D."/>
            <person name="Larson L."/>
            <person name="Lewis B."/>
            <person name="Mehta T."/>
            <person name="Park D."/>
            <person name="Pearson M."/>
            <person name="Roberts A."/>
            <person name="Saif S."/>
            <person name="Shea T.D."/>
            <person name="Shenoy N."/>
            <person name="Sisk P."/>
            <person name="Stolte C."/>
            <person name="Sykes S."/>
            <person name="Walk T."/>
            <person name="White J."/>
            <person name="Yandava C."/>
            <person name="Klein B."/>
            <person name="McEwen J.G."/>
            <person name="Puccia R."/>
            <person name="Goldman G.H."/>
            <person name="Felipe M.S."/>
            <person name="Nino-Vega G."/>
            <person name="San-Blas G."/>
            <person name="Taylor J.W."/>
            <person name="Mendoza L."/>
            <person name="Galagan J.E."/>
            <person name="Nusbaum C."/>
            <person name="Birren B.W."/>
        </authorList>
    </citation>
    <scope>NUCLEOTIDE SEQUENCE [LARGE SCALE GENOMIC DNA]</scope>
    <source>
        <strain evidence="5">H143</strain>
    </source>
</reference>
<dbReference type="EMBL" id="GG692421">
    <property type="protein sequence ID" value="EER42991.1"/>
    <property type="molecule type" value="Genomic_DNA"/>
</dbReference>
<keyword evidence="2" id="KW-1133">Transmembrane helix</keyword>
<dbReference type="AlphaFoldDB" id="C6H9K8"/>
<feature type="transmembrane region" description="Helical" evidence="2">
    <location>
        <begin position="38"/>
        <end position="59"/>
    </location>
</feature>
<dbReference type="Proteomes" id="UP000002624">
    <property type="component" value="Unassembled WGS sequence"/>
</dbReference>
<name>C6H9K8_AJECH</name>
<dbReference type="InterPro" id="IPR000731">
    <property type="entry name" value="SSD"/>
</dbReference>
<sequence length="134" mass="14816">MKAARSSGSGSRRVLRIWLTDAWNSFVDLLKHAETVDIIIMVLGYISMHLTFVSLFLSMRRLGSQFWLATTVLFSGVFAFLFGLLVTTKLGVPINMLRWILAARSRLGRQAQVLPPPHQAPSKAPSNSPSSKGC</sequence>
<feature type="domain" description="SSD" evidence="3">
    <location>
        <begin position="37"/>
        <end position="115"/>
    </location>
</feature>
<evidence type="ECO:0000256" key="2">
    <source>
        <dbReference type="SAM" id="Phobius"/>
    </source>
</evidence>
<feature type="transmembrane region" description="Helical" evidence="2">
    <location>
        <begin position="66"/>
        <end position="86"/>
    </location>
</feature>
<gene>
    <name evidence="4" type="ORF">HCDG_02889</name>
</gene>
<accession>C6H9K8</accession>
<protein>
    <submittedName>
        <fullName evidence="4">HMG-CoA reductase</fullName>
    </submittedName>
</protein>